<dbReference type="GO" id="GO:0003677">
    <property type="term" value="F:DNA binding"/>
    <property type="evidence" value="ECO:0007669"/>
    <property type="project" value="UniProtKB-KW"/>
</dbReference>
<dbReference type="STRING" id="966.BTA35_0215910"/>
<dbReference type="InterPro" id="IPR036388">
    <property type="entry name" value="WH-like_DNA-bd_sf"/>
</dbReference>
<evidence type="ECO:0000313" key="6">
    <source>
        <dbReference type="Proteomes" id="UP000190064"/>
    </source>
</evidence>
<reference evidence="5" key="1">
    <citation type="submission" date="2017-02" db="EMBL/GenBank/DDBJ databases">
        <title>Draft Genome Sequence of the Salt Water Bacterium Oceanospirillum linum ATCC 11336.</title>
        <authorList>
            <person name="Trachtenberg A.M."/>
            <person name="Carney J.G."/>
            <person name="Linnane J.D."/>
            <person name="Rheaume B.A."/>
            <person name="Pitts N.L."/>
            <person name="Mykles D.L."/>
            <person name="Maclea K.S."/>
        </authorList>
    </citation>
    <scope>NUCLEOTIDE SEQUENCE [LARGE SCALE GENOMIC DNA]</scope>
    <source>
        <strain evidence="5">ATCC 11336</strain>
    </source>
</reference>
<protein>
    <submittedName>
        <fullName evidence="5">MarR family transcriptional regulator</fullName>
    </submittedName>
</protein>
<evidence type="ECO:0000256" key="3">
    <source>
        <dbReference type="ARBA" id="ARBA00023163"/>
    </source>
</evidence>
<dbReference type="SMART" id="SM00347">
    <property type="entry name" value="HTH_MARR"/>
    <property type="match status" value="1"/>
</dbReference>
<dbReference type="Gene3D" id="1.10.10.10">
    <property type="entry name" value="Winged helix-like DNA-binding domain superfamily/Winged helix DNA-binding domain"/>
    <property type="match status" value="1"/>
</dbReference>
<dbReference type="InterPro" id="IPR000835">
    <property type="entry name" value="HTH_MarR-typ"/>
</dbReference>
<dbReference type="GO" id="GO:0006950">
    <property type="term" value="P:response to stress"/>
    <property type="evidence" value="ECO:0007669"/>
    <property type="project" value="TreeGrafter"/>
</dbReference>
<name>A0A1T1H8D5_OCELI</name>
<comment type="caution">
    <text evidence="5">The sequence shown here is derived from an EMBL/GenBank/DDBJ whole genome shotgun (WGS) entry which is preliminary data.</text>
</comment>
<keyword evidence="2" id="KW-0238">DNA-binding</keyword>
<dbReference type="InterPro" id="IPR039422">
    <property type="entry name" value="MarR/SlyA-like"/>
</dbReference>
<dbReference type="Proteomes" id="UP000190064">
    <property type="component" value="Unassembled WGS sequence"/>
</dbReference>
<dbReference type="EMBL" id="MTSD02000010">
    <property type="protein sequence ID" value="OOV85990.1"/>
    <property type="molecule type" value="Genomic_DNA"/>
</dbReference>
<accession>A0A1T1H8D5</accession>
<keyword evidence="3" id="KW-0804">Transcription</keyword>
<dbReference type="SUPFAM" id="SSF46785">
    <property type="entry name" value="Winged helix' DNA-binding domain"/>
    <property type="match status" value="1"/>
</dbReference>
<dbReference type="PANTHER" id="PTHR33164:SF43">
    <property type="entry name" value="HTH-TYPE TRANSCRIPTIONAL REPRESSOR YETL"/>
    <property type="match status" value="1"/>
</dbReference>
<evidence type="ECO:0000259" key="4">
    <source>
        <dbReference type="PROSITE" id="PS50995"/>
    </source>
</evidence>
<keyword evidence="6" id="KW-1185">Reference proteome</keyword>
<dbReference type="RefSeq" id="WP_078320798.1">
    <property type="nucleotide sequence ID" value="NZ_FXTS01000011.1"/>
</dbReference>
<evidence type="ECO:0000256" key="1">
    <source>
        <dbReference type="ARBA" id="ARBA00023015"/>
    </source>
</evidence>
<dbReference type="Pfam" id="PF12802">
    <property type="entry name" value="MarR_2"/>
    <property type="match status" value="1"/>
</dbReference>
<evidence type="ECO:0000256" key="2">
    <source>
        <dbReference type="ARBA" id="ARBA00023125"/>
    </source>
</evidence>
<proteinExistence type="predicted"/>
<dbReference type="PANTHER" id="PTHR33164">
    <property type="entry name" value="TRANSCRIPTIONAL REGULATOR, MARR FAMILY"/>
    <property type="match status" value="1"/>
</dbReference>
<dbReference type="GO" id="GO:0003700">
    <property type="term" value="F:DNA-binding transcription factor activity"/>
    <property type="evidence" value="ECO:0007669"/>
    <property type="project" value="InterPro"/>
</dbReference>
<gene>
    <name evidence="5" type="ORF">BTA35_0215910</name>
</gene>
<sequence>MKASVIESTFHLAHAIKQRLSCQLEANEMDIAPMHVRVLNVIGRQTPCTAIDIATLFKRDKAQITRLVKPLIEQGLVQKEPNPEDKRSQFLVLTPEGIALQESLDSFAQQMQKEVTEGVDADDLATFLRVAEQITANFSKRASEG</sequence>
<dbReference type="AlphaFoldDB" id="A0A1T1H8D5"/>
<feature type="domain" description="HTH marR-type" evidence="4">
    <location>
        <begin position="2"/>
        <end position="136"/>
    </location>
</feature>
<dbReference type="PRINTS" id="PR00598">
    <property type="entry name" value="HTHMARR"/>
</dbReference>
<keyword evidence="1" id="KW-0805">Transcription regulation</keyword>
<organism evidence="5 6">
    <name type="scientific">Oceanospirillum linum</name>
    <dbReference type="NCBI Taxonomy" id="966"/>
    <lineage>
        <taxon>Bacteria</taxon>
        <taxon>Pseudomonadati</taxon>
        <taxon>Pseudomonadota</taxon>
        <taxon>Gammaproteobacteria</taxon>
        <taxon>Oceanospirillales</taxon>
        <taxon>Oceanospirillaceae</taxon>
        <taxon>Oceanospirillum</taxon>
    </lineage>
</organism>
<dbReference type="PROSITE" id="PS50995">
    <property type="entry name" value="HTH_MARR_2"/>
    <property type="match status" value="1"/>
</dbReference>
<dbReference type="InterPro" id="IPR023187">
    <property type="entry name" value="Tscrpt_reg_MarR-type_CS"/>
</dbReference>
<evidence type="ECO:0000313" key="5">
    <source>
        <dbReference type="EMBL" id="OOV85990.1"/>
    </source>
</evidence>
<dbReference type="InterPro" id="IPR036390">
    <property type="entry name" value="WH_DNA-bd_sf"/>
</dbReference>
<dbReference type="PROSITE" id="PS01117">
    <property type="entry name" value="HTH_MARR_1"/>
    <property type="match status" value="1"/>
</dbReference>